<dbReference type="EMBL" id="LN891095">
    <property type="protein sequence ID" value="CUS09187.1"/>
    <property type="molecule type" value="Genomic_DNA"/>
</dbReference>
<keyword evidence="1" id="KW-0472">Membrane</keyword>
<feature type="transmembrane region" description="Helical" evidence="1">
    <location>
        <begin position="138"/>
        <end position="156"/>
    </location>
</feature>
<dbReference type="PANTHER" id="PTHR37992">
    <property type="entry name" value="EXPRESSED PROTEIN"/>
    <property type="match status" value="1"/>
</dbReference>
<feature type="transmembrane region" description="Helical" evidence="1">
    <location>
        <begin position="246"/>
        <end position="264"/>
    </location>
</feature>
<accession>A0A292PRU2</accession>
<keyword evidence="1" id="KW-0812">Transmembrane</keyword>
<keyword evidence="3" id="KW-1185">Reference proteome</keyword>
<evidence type="ECO:0000256" key="1">
    <source>
        <dbReference type="SAM" id="Phobius"/>
    </source>
</evidence>
<dbReference type="Proteomes" id="UP001412239">
    <property type="component" value="Unassembled WGS sequence"/>
</dbReference>
<sequence>MSSPDASENTSLLPGPSDPIPGGYGIHKVLMRIFAHFTFLVASTVIPVLTYYTVGGGKTISDISDENPTWFTIEPGFVILYWCIMMLLQTKYVLGFSSMRCCTEMGCQRPARLGISFILHNIFTILWAFLFAHSLSGWSESILFLNFIQLCIGCGMDHESLLGRLRLEGTCRGQGARPVSYRCLCEFRFINRLAVLSLPLTLTVYMIPWNIAVDLSRQESISHDIAIFAIFLLDLYGSVFMHLQDCAVGFASAFLAIGLLVQQWGNPDKWYAWLTVVYAVVTCIYSILAAII</sequence>
<reference evidence="2" key="1">
    <citation type="submission" date="2015-10" db="EMBL/GenBank/DDBJ databases">
        <authorList>
            <person name="Regsiter A."/>
            <person name="william w."/>
        </authorList>
    </citation>
    <scope>NUCLEOTIDE SEQUENCE</scope>
    <source>
        <strain evidence="2">Montdore</strain>
    </source>
</reference>
<feature type="transmembrane region" description="Helical" evidence="1">
    <location>
        <begin position="111"/>
        <end position="132"/>
    </location>
</feature>
<name>A0A292PRU2_9PEZI</name>
<proteinExistence type="predicted"/>
<feature type="transmembrane region" description="Helical" evidence="1">
    <location>
        <begin position="33"/>
        <end position="54"/>
    </location>
</feature>
<gene>
    <name evidence="2" type="ORF">GSTUAT00006749001</name>
</gene>
<feature type="transmembrane region" description="Helical" evidence="1">
    <location>
        <begin position="221"/>
        <end position="239"/>
    </location>
</feature>
<dbReference type="AlphaFoldDB" id="A0A292PRU2"/>
<protein>
    <submittedName>
        <fullName evidence="2">Uncharacterized protein</fullName>
    </submittedName>
</protein>
<organism evidence="2 3">
    <name type="scientific">Tuber aestivum</name>
    <name type="common">summer truffle</name>
    <dbReference type="NCBI Taxonomy" id="59557"/>
    <lineage>
        <taxon>Eukaryota</taxon>
        <taxon>Fungi</taxon>
        <taxon>Dikarya</taxon>
        <taxon>Ascomycota</taxon>
        <taxon>Pezizomycotina</taxon>
        <taxon>Pezizomycetes</taxon>
        <taxon>Pezizales</taxon>
        <taxon>Tuberaceae</taxon>
        <taxon>Tuber</taxon>
    </lineage>
</organism>
<feature type="transmembrane region" description="Helical" evidence="1">
    <location>
        <begin position="270"/>
        <end position="291"/>
    </location>
</feature>
<feature type="transmembrane region" description="Helical" evidence="1">
    <location>
        <begin position="69"/>
        <end position="90"/>
    </location>
</feature>
<feature type="transmembrane region" description="Helical" evidence="1">
    <location>
        <begin position="189"/>
        <end position="209"/>
    </location>
</feature>
<keyword evidence="1" id="KW-1133">Transmembrane helix</keyword>
<dbReference type="PANTHER" id="PTHR37992:SF1">
    <property type="entry name" value="DUF1774-DOMAIN-CONTAINING PROTEIN"/>
    <property type="match status" value="1"/>
</dbReference>
<dbReference type="InterPro" id="IPR013920">
    <property type="entry name" value="DUF1774_fun"/>
</dbReference>
<evidence type="ECO:0000313" key="3">
    <source>
        <dbReference type="Proteomes" id="UP001412239"/>
    </source>
</evidence>
<evidence type="ECO:0000313" key="2">
    <source>
        <dbReference type="EMBL" id="CUS09187.1"/>
    </source>
</evidence>